<dbReference type="Pfam" id="PF00933">
    <property type="entry name" value="Glyco_hydro_3"/>
    <property type="match status" value="2"/>
</dbReference>
<dbReference type="InterPro" id="IPR013783">
    <property type="entry name" value="Ig-like_fold"/>
</dbReference>
<evidence type="ECO:0000256" key="4">
    <source>
        <dbReference type="ARBA" id="ARBA00012744"/>
    </source>
</evidence>
<evidence type="ECO:0000256" key="3">
    <source>
        <dbReference type="ARBA" id="ARBA00005336"/>
    </source>
</evidence>
<keyword evidence="11" id="KW-0732">Signal</keyword>
<dbReference type="InterPro" id="IPR001764">
    <property type="entry name" value="Glyco_hydro_3_N"/>
</dbReference>
<evidence type="ECO:0000313" key="14">
    <source>
        <dbReference type="Proteomes" id="UP001600888"/>
    </source>
</evidence>
<dbReference type="InterPro" id="IPR026891">
    <property type="entry name" value="Fn3-like"/>
</dbReference>
<reference evidence="13 14" key="1">
    <citation type="submission" date="2024-03" db="EMBL/GenBank/DDBJ databases">
        <title>A high-quality draft genome sequence of Diaporthe vaccinii, a causative agent of upright dieback and viscid rot disease in cranberry plants.</title>
        <authorList>
            <person name="Sarrasin M."/>
            <person name="Lang B.F."/>
            <person name="Burger G."/>
        </authorList>
    </citation>
    <scope>NUCLEOTIDE SEQUENCE [LARGE SCALE GENOMIC DNA]</scope>
    <source>
        <strain evidence="13 14">IS7</strain>
    </source>
</reference>
<dbReference type="PANTHER" id="PTHR42715:SF14">
    <property type="entry name" value="BETA-GLUCOSIDASE D-RELATED"/>
    <property type="match status" value="1"/>
</dbReference>
<comment type="catalytic activity">
    <reaction evidence="1">
        <text>Hydrolysis of terminal, non-reducing beta-D-glucosyl residues with release of beta-D-glucose.</text>
        <dbReference type="EC" id="3.2.1.21"/>
    </reaction>
</comment>
<keyword evidence="9" id="KW-0624">Polysaccharide degradation</keyword>
<evidence type="ECO:0000256" key="10">
    <source>
        <dbReference type="SAM" id="MobiDB-lite"/>
    </source>
</evidence>
<dbReference type="EMBL" id="JBAWTH010000002">
    <property type="protein sequence ID" value="KAL2293037.1"/>
    <property type="molecule type" value="Genomic_DNA"/>
</dbReference>
<dbReference type="SUPFAM" id="SSF51445">
    <property type="entry name" value="(Trans)glycosidases"/>
    <property type="match status" value="1"/>
</dbReference>
<evidence type="ECO:0000256" key="2">
    <source>
        <dbReference type="ARBA" id="ARBA00004987"/>
    </source>
</evidence>
<evidence type="ECO:0000313" key="13">
    <source>
        <dbReference type="EMBL" id="KAL2293037.1"/>
    </source>
</evidence>
<feature type="compositionally biased region" description="Basic and acidic residues" evidence="10">
    <location>
        <begin position="857"/>
        <end position="885"/>
    </location>
</feature>
<comment type="similarity">
    <text evidence="3">Belongs to the glycosyl hydrolase 3 family.</text>
</comment>
<dbReference type="InterPro" id="IPR036962">
    <property type="entry name" value="Glyco_hydro_3_N_sf"/>
</dbReference>
<evidence type="ECO:0000256" key="7">
    <source>
        <dbReference type="ARBA" id="ARBA00023277"/>
    </source>
</evidence>
<protein>
    <recommendedName>
        <fullName evidence="4">beta-glucosidase</fullName>
        <ecNumber evidence="4">3.2.1.21</ecNumber>
    </recommendedName>
</protein>
<dbReference type="InterPro" id="IPR017853">
    <property type="entry name" value="GH"/>
</dbReference>
<feature type="chain" id="PRO_5046972555" description="beta-glucosidase" evidence="11">
    <location>
        <begin position="23"/>
        <end position="1115"/>
    </location>
</feature>
<dbReference type="SUPFAM" id="SSF52279">
    <property type="entry name" value="Beta-D-glucan exohydrolase, C-terminal domain"/>
    <property type="match status" value="1"/>
</dbReference>
<feature type="domain" description="Fibronectin type III-like" evidence="12">
    <location>
        <begin position="705"/>
        <end position="771"/>
    </location>
</feature>
<feature type="region of interest" description="Disordered" evidence="10">
    <location>
        <begin position="188"/>
        <end position="235"/>
    </location>
</feature>
<evidence type="ECO:0000256" key="8">
    <source>
        <dbReference type="ARBA" id="ARBA00023295"/>
    </source>
</evidence>
<dbReference type="PRINTS" id="PR00133">
    <property type="entry name" value="GLHYDRLASE3"/>
</dbReference>
<keyword evidence="6" id="KW-0325">Glycoprotein</keyword>
<evidence type="ECO:0000256" key="5">
    <source>
        <dbReference type="ARBA" id="ARBA00022801"/>
    </source>
</evidence>
<dbReference type="InterPro" id="IPR050288">
    <property type="entry name" value="Cellulose_deg_GH3"/>
</dbReference>
<evidence type="ECO:0000256" key="6">
    <source>
        <dbReference type="ARBA" id="ARBA00023180"/>
    </source>
</evidence>
<accession>A0ABR4FEC8</accession>
<dbReference type="InterPro" id="IPR002772">
    <property type="entry name" value="Glyco_hydro_3_C"/>
</dbReference>
<keyword evidence="14" id="KW-1185">Reference proteome</keyword>
<comment type="caution">
    <text evidence="13">The sequence shown here is derived from an EMBL/GenBank/DDBJ whole genome shotgun (WGS) entry which is preliminary data.</text>
</comment>
<keyword evidence="8" id="KW-0326">Glycosidase</keyword>
<gene>
    <name evidence="13" type="ORF">FJTKL_08046</name>
</gene>
<evidence type="ECO:0000256" key="1">
    <source>
        <dbReference type="ARBA" id="ARBA00000448"/>
    </source>
</evidence>
<dbReference type="SMART" id="SM01217">
    <property type="entry name" value="Fn3_like"/>
    <property type="match status" value="1"/>
</dbReference>
<feature type="compositionally biased region" description="Gly residues" evidence="10">
    <location>
        <begin position="194"/>
        <end position="211"/>
    </location>
</feature>
<feature type="region of interest" description="Disordered" evidence="10">
    <location>
        <begin position="857"/>
        <end position="886"/>
    </location>
</feature>
<feature type="signal peptide" evidence="11">
    <location>
        <begin position="1"/>
        <end position="22"/>
    </location>
</feature>
<dbReference type="Gene3D" id="3.20.20.300">
    <property type="entry name" value="Glycoside hydrolase, family 3, N-terminal domain"/>
    <property type="match status" value="1"/>
</dbReference>
<feature type="compositionally biased region" description="Polar residues" evidence="10">
    <location>
        <begin position="214"/>
        <end position="224"/>
    </location>
</feature>
<evidence type="ECO:0000256" key="9">
    <source>
        <dbReference type="ARBA" id="ARBA00023326"/>
    </source>
</evidence>
<dbReference type="EC" id="3.2.1.21" evidence="4"/>
<keyword evidence="7" id="KW-0119">Carbohydrate metabolism</keyword>
<organism evidence="13 14">
    <name type="scientific">Diaporthe vaccinii</name>
    <dbReference type="NCBI Taxonomy" id="105482"/>
    <lineage>
        <taxon>Eukaryota</taxon>
        <taxon>Fungi</taxon>
        <taxon>Dikarya</taxon>
        <taxon>Ascomycota</taxon>
        <taxon>Pezizomycotina</taxon>
        <taxon>Sordariomycetes</taxon>
        <taxon>Sordariomycetidae</taxon>
        <taxon>Diaporthales</taxon>
        <taxon>Diaporthaceae</taxon>
        <taxon>Diaporthe</taxon>
        <taxon>Diaporthe eres species complex</taxon>
    </lineage>
</organism>
<dbReference type="Pfam" id="PF14310">
    <property type="entry name" value="Fn3-like"/>
    <property type="match status" value="1"/>
</dbReference>
<sequence>MPQPSAKAWLLAILSFATGTLGDASSNYTEQLLSSGTIKLGEWQDAYDKASAFVDTLTTSEKISLVTAGDAGNFSALNMLDSATNPLAYYYVTTWPAGLAMAMTWDTEAAYGQGKGVGAEFKGKGVHLAYGPTLQPLGRSAWCGRTGESYGLDSYHAGIMAGAVVKGMSAAGVVPSAKHYILNEQETNRMGSGSSMGGGGGGGAPPGGAPGGNMTLTTRQTADNSTSTSSDDDSGAYSVQIGDKAFHETYLAPFYDTVKNGMGGAMCAMNKVNGTYSCESQDLLAKYLKVEMGFPGIVHADVSAQKTGISAANAGMDLSSSSYWSNDTLGVGLTNGSFTSERLDDMAIRNLMGYYHLNQDQGYPTLASKTEHRDVRGNNSALARKYASESIVLLKNTNNALPLKDKTSISIFGTHAAPRYVGANTALAVYAGEPSTMQGHMTTVGGSAMGSLAYVTTPVQLFVQRAAADGFMLRWWLNDTVSETSSGMMGSGTELTETTVGVADSSDACVVFLNAWGGEGADRTELYNTEQDTLVTAVAENCNNTVVVINTVGPRLVDAWIENENVTGVIYAGALGQESGNAIDDVLFGSVNPSGRLVHTIAKNESDYNPDTIISDSELQLNFTDGNLIDYKYFDQYNITPRYEYGYGLSYTTFNYSETVSVESNNLESGYATGDRAVGGREDLWDIVATAKTSISNTGSVAGAEVAQLYISFPAAAGEPVRQLRGFNKTTIQPGESVDVTFDLRRRDLSVWSVTGQEMVLSFKVHIWGCRIARGHVHEIAVDRCNVTRKQVALMSSPSSASQLLLRSHVAAVDADHGLTQASAALGQHLGVLEVCCGLDDGLGPLRRISRLEDAAADKDTVTTELHHQGSVSRRRDSSGGEVHDGQTAQLRSLLQKGGVSTQLPGKGPDAELALLGQRRLRPGDVGIDLPHVPHSLDDVSRAGLSLGADHGRALGDAPEGLPQVSAAANEGHAEVVLLNVVGDVRGGEDLGLVNVVHAEGLEDLALDKVADAGLGHDGDGHGVLDLLDHCWVAHACDAAVLADVGGHTLEGHDGTGAGLLCDAGLLGVHDVHDDSTLEHLGEAGLDGKGVFASAIGTAVGSRGGQVDGGVGGAV</sequence>
<proteinExistence type="inferred from homology"/>
<dbReference type="PANTHER" id="PTHR42715">
    <property type="entry name" value="BETA-GLUCOSIDASE"/>
    <property type="match status" value="1"/>
</dbReference>
<keyword evidence="5" id="KW-0378">Hydrolase</keyword>
<dbReference type="Pfam" id="PF01915">
    <property type="entry name" value="Glyco_hydro_3_C"/>
    <property type="match status" value="1"/>
</dbReference>
<dbReference type="InterPro" id="IPR036881">
    <property type="entry name" value="Glyco_hydro_3_C_sf"/>
</dbReference>
<dbReference type="Gene3D" id="2.60.40.10">
    <property type="entry name" value="Immunoglobulins"/>
    <property type="match status" value="1"/>
</dbReference>
<evidence type="ECO:0000256" key="11">
    <source>
        <dbReference type="SAM" id="SignalP"/>
    </source>
</evidence>
<dbReference type="Proteomes" id="UP001600888">
    <property type="component" value="Unassembled WGS sequence"/>
</dbReference>
<dbReference type="Gene3D" id="3.40.50.1700">
    <property type="entry name" value="Glycoside hydrolase family 3 C-terminal domain"/>
    <property type="match status" value="1"/>
</dbReference>
<name>A0ABR4FEC8_9PEZI</name>
<evidence type="ECO:0000259" key="12">
    <source>
        <dbReference type="SMART" id="SM01217"/>
    </source>
</evidence>
<comment type="pathway">
    <text evidence="2">Glycan metabolism; cellulose degradation.</text>
</comment>